<evidence type="ECO:0000313" key="12">
    <source>
        <dbReference type="Proteomes" id="UP000518188"/>
    </source>
</evidence>
<dbReference type="Pfam" id="PF05108">
    <property type="entry name" value="T7SS_ESX1_EccB"/>
    <property type="match status" value="1"/>
</dbReference>
<evidence type="ECO:0000256" key="7">
    <source>
        <dbReference type="ARBA" id="ARBA00022840"/>
    </source>
</evidence>
<keyword evidence="6" id="KW-0378">Hydrolase</keyword>
<evidence type="ECO:0000256" key="1">
    <source>
        <dbReference type="ARBA" id="ARBA00004162"/>
    </source>
</evidence>
<protein>
    <submittedName>
        <fullName evidence="11">Type VII secretion protein EccB</fullName>
    </submittedName>
</protein>
<keyword evidence="3" id="KW-1003">Cell membrane</keyword>
<name>A0A7X6MVV7_9MYCO</name>
<dbReference type="Gene3D" id="3.30.2390.20">
    <property type="entry name" value="Type VII secretion system EccB, repeat 1 domain"/>
    <property type="match status" value="1"/>
</dbReference>
<dbReference type="PANTHER" id="PTHR40765">
    <property type="entry name" value="ESX-2 SECRETION SYSTEM ATPASE ECCB2"/>
    <property type="match status" value="1"/>
</dbReference>
<comment type="caution">
    <text evidence="11">The sequence shown here is derived from an EMBL/GenBank/DDBJ whole genome shotgun (WGS) entry which is preliminary data.</text>
</comment>
<dbReference type="InterPro" id="IPR044857">
    <property type="entry name" value="T7SS_EccB_R1"/>
</dbReference>
<accession>A0A7X6MVV7</accession>
<keyword evidence="4 10" id="KW-0812">Transmembrane</keyword>
<sequence>MPVNLASKAQASAYWFLRRRLAHGLLRRSVAMDVEWERNPKLAVWTSLAVAVVLAVGFTVVGWWRPDGQVGQTKVVADSRHAIYVNLGDGRLYPALNLVSAQLIAGSPDQAATVGDGEIAKMPKGPTVGIAGAPVATPVALSPETSRWAVCDSASPTLAGLPVVTGINGVLTPGGSAVDLDSGHAVLMSFENQSYVVTGGVRMPIDLSDRAVAGPLGIEPGRPVVQMSRALYDAIPAGGRLVVPVVPDAGAPAPVNLGLPLVNGAVVVTRDMATSKDHFYVVTGDGVQAISPVVAEMLRQRDTFGMATAPRVAPDRLAKVPTRHVLDVDFYPESPLQIVDSRDLTVTCSAWERGIDDRQGRLKLLASRILPVTVEQARAATPLVGGGNRGVQADQVVFSAEPATFVSTTGSAPDSPARQTLWLLDVTGIRYGVPFGDNNGMQGLGLKLQQARLAPWSMLQVWPAGPELSRAAALTAHGAAPGAAVALPGSAGQAGG</sequence>
<keyword evidence="9 10" id="KW-0472">Membrane</keyword>
<dbReference type="InterPro" id="IPR042485">
    <property type="entry name" value="T7SS_EccB_R3"/>
</dbReference>
<keyword evidence="7" id="KW-0067">ATP-binding</keyword>
<keyword evidence="8 10" id="KW-1133">Transmembrane helix</keyword>
<evidence type="ECO:0000256" key="2">
    <source>
        <dbReference type="ARBA" id="ARBA00008149"/>
    </source>
</evidence>
<dbReference type="GO" id="GO:0005886">
    <property type="term" value="C:plasma membrane"/>
    <property type="evidence" value="ECO:0007669"/>
    <property type="project" value="UniProtKB-SubCell"/>
</dbReference>
<gene>
    <name evidence="11" type="primary">eccB</name>
    <name evidence="11" type="ORF">HGA11_28925</name>
</gene>
<evidence type="ECO:0000256" key="4">
    <source>
        <dbReference type="ARBA" id="ARBA00022692"/>
    </source>
</evidence>
<dbReference type="NCBIfam" id="TIGR03919">
    <property type="entry name" value="T7SS_EccB"/>
    <property type="match status" value="1"/>
</dbReference>
<evidence type="ECO:0000313" key="11">
    <source>
        <dbReference type="EMBL" id="NKZ15001.1"/>
    </source>
</evidence>
<dbReference type="Proteomes" id="UP000518188">
    <property type="component" value="Unassembled WGS sequence"/>
</dbReference>
<dbReference type="AlphaFoldDB" id="A0A7X6MVV7"/>
<dbReference type="Gene3D" id="2.40.50.910">
    <property type="entry name" value="Type VII secretion system EccB, repeat 3 domain"/>
    <property type="match status" value="1"/>
</dbReference>
<dbReference type="RefSeq" id="WP_044524564.1">
    <property type="nucleotide sequence ID" value="NZ_HG322954.1"/>
</dbReference>
<feature type="transmembrane region" description="Helical" evidence="10">
    <location>
        <begin position="42"/>
        <end position="64"/>
    </location>
</feature>
<evidence type="ECO:0000256" key="10">
    <source>
        <dbReference type="SAM" id="Phobius"/>
    </source>
</evidence>
<proteinExistence type="inferred from homology"/>
<dbReference type="GO" id="GO:0005576">
    <property type="term" value="C:extracellular region"/>
    <property type="evidence" value="ECO:0007669"/>
    <property type="project" value="TreeGrafter"/>
</dbReference>
<dbReference type="GO" id="GO:0016787">
    <property type="term" value="F:hydrolase activity"/>
    <property type="evidence" value="ECO:0007669"/>
    <property type="project" value="UniProtKB-KW"/>
</dbReference>
<evidence type="ECO:0000256" key="5">
    <source>
        <dbReference type="ARBA" id="ARBA00022741"/>
    </source>
</evidence>
<comment type="subcellular location">
    <subcellularLocation>
        <location evidence="1">Cell membrane</location>
        <topology evidence="1">Single-pass membrane protein</topology>
    </subcellularLocation>
</comment>
<organism evidence="11 12">
    <name type="scientific">Mycolicibacterium septicum DSM 44393</name>
    <dbReference type="NCBI Taxonomy" id="1341646"/>
    <lineage>
        <taxon>Bacteria</taxon>
        <taxon>Bacillati</taxon>
        <taxon>Actinomycetota</taxon>
        <taxon>Actinomycetes</taxon>
        <taxon>Mycobacteriales</taxon>
        <taxon>Mycobacteriaceae</taxon>
        <taxon>Mycolicibacterium</taxon>
    </lineage>
</organism>
<reference evidence="11 12" key="1">
    <citation type="submission" date="2020-04" db="EMBL/GenBank/DDBJ databases">
        <title>MicrobeNet Type strains.</title>
        <authorList>
            <person name="Nicholson A.C."/>
        </authorList>
    </citation>
    <scope>NUCLEOTIDE SEQUENCE [LARGE SCALE GENOMIC DNA]</scope>
    <source>
        <strain evidence="11 12">ATCC 700731</strain>
    </source>
</reference>
<evidence type="ECO:0000256" key="8">
    <source>
        <dbReference type="ARBA" id="ARBA00022989"/>
    </source>
</evidence>
<dbReference type="InterPro" id="IPR007795">
    <property type="entry name" value="T7SS_EccB"/>
</dbReference>
<dbReference type="PANTHER" id="PTHR40765:SF2">
    <property type="entry name" value="ESX-2 SECRETION SYSTEM ATPASE ECCB2"/>
    <property type="match status" value="1"/>
</dbReference>
<dbReference type="GO" id="GO:0005524">
    <property type="term" value="F:ATP binding"/>
    <property type="evidence" value="ECO:0007669"/>
    <property type="project" value="UniProtKB-KW"/>
</dbReference>
<evidence type="ECO:0000256" key="3">
    <source>
        <dbReference type="ARBA" id="ARBA00022475"/>
    </source>
</evidence>
<evidence type="ECO:0000256" key="9">
    <source>
        <dbReference type="ARBA" id="ARBA00023136"/>
    </source>
</evidence>
<evidence type="ECO:0000256" key="6">
    <source>
        <dbReference type="ARBA" id="ARBA00022801"/>
    </source>
</evidence>
<dbReference type="EMBL" id="JAAXPJ010000015">
    <property type="protein sequence ID" value="NKZ15001.1"/>
    <property type="molecule type" value="Genomic_DNA"/>
</dbReference>
<comment type="similarity">
    <text evidence="2">Belongs to the EccB family.</text>
</comment>
<keyword evidence="5" id="KW-0547">Nucleotide-binding</keyword>